<proteinExistence type="predicted"/>
<dbReference type="WBParaSite" id="MhA1_Contig1078.frz3.gene1">
    <property type="protein sequence ID" value="MhA1_Contig1078.frz3.gene1"/>
    <property type="gene ID" value="MhA1_Contig1078.frz3.gene1"/>
</dbReference>
<dbReference type="PANTHER" id="PTHR21974:SF2">
    <property type="entry name" value="RE15880P"/>
    <property type="match status" value="1"/>
</dbReference>
<keyword evidence="1" id="KW-0175">Coiled coil</keyword>
<feature type="compositionally biased region" description="Acidic residues" evidence="2">
    <location>
        <begin position="378"/>
        <end position="387"/>
    </location>
</feature>
<evidence type="ECO:0000313" key="3">
    <source>
        <dbReference type="Proteomes" id="UP000095281"/>
    </source>
</evidence>
<dbReference type="AlphaFoldDB" id="A0A1I8AYI2"/>
<dbReference type="Proteomes" id="UP000095281">
    <property type="component" value="Unplaced"/>
</dbReference>
<reference evidence="4" key="1">
    <citation type="submission" date="2016-11" db="UniProtKB">
        <authorList>
            <consortium name="WormBaseParasite"/>
        </authorList>
    </citation>
    <scope>IDENTIFICATION</scope>
</reference>
<protein>
    <submittedName>
        <fullName evidence="4">Uncharacterized protein</fullName>
    </submittedName>
</protein>
<feature type="coiled-coil region" evidence="1">
    <location>
        <begin position="178"/>
        <end position="205"/>
    </location>
</feature>
<dbReference type="GO" id="GO:0005929">
    <property type="term" value="C:cilium"/>
    <property type="evidence" value="ECO:0007669"/>
    <property type="project" value="TreeGrafter"/>
</dbReference>
<evidence type="ECO:0000256" key="2">
    <source>
        <dbReference type="SAM" id="MobiDB-lite"/>
    </source>
</evidence>
<evidence type="ECO:0000256" key="1">
    <source>
        <dbReference type="SAM" id="Coils"/>
    </source>
</evidence>
<feature type="compositionally biased region" description="Basic and acidic residues" evidence="2">
    <location>
        <begin position="344"/>
        <end position="355"/>
    </location>
</feature>
<feature type="compositionally biased region" description="Low complexity" evidence="2">
    <location>
        <begin position="443"/>
        <end position="454"/>
    </location>
</feature>
<accession>A0A1I8AYI2</accession>
<feature type="compositionally biased region" description="Acidic residues" evidence="2">
    <location>
        <begin position="328"/>
        <end position="343"/>
    </location>
</feature>
<evidence type="ECO:0000313" key="4">
    <source>
        <dbReference type="WBParaSite" id="MhA1_Contig1078.frz3.gene1"/>
    </source>
</evidence>
<dbReference type="PANTHER" id="PTHR21974">
    <property type="entry name" value="RE15880P"/>
    <property type="match status" value="1"/>
</dbReference>
<feature type="compositionally biased region" description="Basic and acidic residues" evidence="2">
    <location>
        <begin position="404"/>
        <end position="429"/>
    </location>
</feature>
<feature type="region of interest" description="Disordered" evidence="2">
    <location>
        <begin position="328"/>
        <end position="465"/>
    </location>
</feature>
<feature type="coiled-coil region" evidence="1">
    <location>
        <begin position="67"/>
        <end position="127"/>
    </location>
</feature>
<keyword evidence="3" id="KW-1185">Reference proteome</keyword>
<feature type="compositionally biased region" description="Acidic residues" evidence="2">
    <location>
        <begin position="359"/>
        <end position="370"/>
    </location>
</feature>
<organism evidence="3 4">
    <name type="scientific">Meloidogyne hapla</name>
    <name type="common">Root-knot nematode worm</name>
    <dbReference type="NCBI Taxonomy" id="6305"/>
    <lineage>
        <taxon>Eukaryota</taxon>
        <taxon>Metazoa</taxon>
        <taxon>Ecdysozoa</taxon>
        <taxon>Nematoda</taxon>
        <taxon>Chromadorea</taxon>
        <taxon>Rhabditida</taxon>
        <taxon>Tylenchina</taxon>
        <taxon>Tylenchomorpha</taxon>
        <taxon>Tylenchoidea</taxon>
        <taxon>Meloidogynidae</taxon>
        <taxon>Meloidogyninae</taxon>
        <taxon>Meloidogyne</taxon>
    </lineage>
</organism>
<name>A0A1I8AYI2_MELHA</name>
<sequence length="536" mass="63495">MGNCLSNIFIQRGMDLILRFLQIRQSTQTTNLSHSPNPDGPVDDLQDDIRAEGTQRVRIEVPRQELTETLLQEYLELERMAKRLERKQVLSNWEAKSHLADEAMRKLVQLEANHKELKKQTEKARADLEHLEQPAIRAHLRQQGTHQSRHEKAKELVESAIIKEDNSFKELAAIKAEYSRAQLVANRHREKCEKLENAHQRQEEILCRVRFPYATEEEIQSMELAIQNAFNDLQSNVALKRTGRPVWEIPVNVHIIQVMTICQGMQDKLNSLISWFDKVINQTIIRDLDKANSNVEKLWTQTRELRIELLRKLVHEKLGRELEAKELEVEEMDKEDEEDDTFEDKEIGNEERDLNEVEVNNEEEEEVNLEEDVKNEERELEEEEELREEGKSRNEDEEGGNDEEGLKNDQRGLNEEKEDFKTDKADNAHNKSRKVIIPHYQADSTSDSPTSFSSHNLYEDENRKDDDVKRRIRQFEQIRHWKRNEPTHELERKNTLQEKLRIRRYHLERRHNEARKLAEQFRQQWKIAIGYSSFDA</sequence>